<evidence type="ECO:0000313" key="2">
    <source>
        <dbReference type="Proteomes" id="UP001233999"/>
    </source>
</evidence>
<proteinExistence type="predicted"/>
<feature type="non-terminal residue" evidence="1">
    <location>
        <position position="68"/>
    </location>
</feature>
<sequence length="68" mass="7361">ATTLTLKSDVLSGADALSGVVTKPLREGEPLSVISVVGPQMFEVNFNSSRYRLEQCTHSLSQYRADCS</sequence>
<comment type="caution">
    <text evidence="1">The sequence shown here is derived from an EMBL/GenBank/DDBJ whole genome shotgun (WGS) entry which is preliminary data.</text>
</comment>
<organism evidence="1 2">
    <name type="scientific">Diploptera punctata</name>
    <name type="common">Pacific beetle cockroach</name>
    <dbReference type="NCBI Taxonomy" id="6984"/>
    <lineage>
        <taxon>Eukaryota</taxon>
        <taxon>Metazoa</taxon>
        <taxon>Ecdysozoa</taxon>
        <taxon>Arthropoda</taxon>
        <taxon>Hexapoda</taxon>
        <taxon>Insecta</taxon>
        <taxon>Pterygota</taxon>
        <taxon>Neoptera</taxon>
        <taxon>Polyneoptera</taxon>
        <taxon>Dictyoptera</taxon>
        <taxon>Blattodea</taxon>
        <taxon>Blaberoidea</taxon>
        <taxon>Blaberidae</taxon>
        <taxon>Diplopterinae</taxon>
        <taxon>Diploptera</taxon>
    </lineage>
</organism>
<dbReference type="Proteomes" id="UP001233999">
    <property type="component" value="Unassembled WGS sequence"/>
</dbReference>
<dbReference type="EMBL" id="JASPKZ010009940">
    <property type="protein sequence ID" value="KAJ9575370.1"/>
    <property type="molecule type" value="Genomic_DNA"/>
</dbReference>
<dbReference type="AlphaFoldDB" id="A0AAD7Z7U6"/>
<reference evidence="1" key="1">
    <citation type="journal article" date="2023" name="IScience">
        <title>Live-bearing cockroach genome reveals convergent evolutionary mechanisms linked to viviparity in insects and beyond.</title>
        <authorList>
            <person name="Fouks B."/>
            <person name="Harrison M.C."/>
            <person name="Mikhailova A.A."/>
            <person name="Marchal E."/>
            <person name="English S."/>
            <person name="Carruthers M."/>
            <person name="Jennings E.C."/>
            <person name="Chiamaka E.L."/>
            <person name="Frigard R.A."/>
            <person name="Pippel M."/>
            <person name="Attardo G.M."/>
            <person name="Benoit J.B."/>
            <person name="Bornberg-Bauer E."/>
            <person name="Tobe S.S."/>
        </authorList>
    </citation>
    <scope>NUCLEOTIDE SEQUENCE</scope>
    <source>
        <strain evidence="1">Stay&amp;Tobe</strain>
    </source>
</reference>
<gene>
    <name evidence="1" type="ORF">L9F63_025679</name>
</gene>
<evidence type="ECO:0000313" key="1">
    <source>
        <dbReference type="EMBL" id="KAJ9575370.1"/>
    </source>
</evidence>
<keyword evidence="2" id="KW-1185">Reference proteome</keyword>
<name>A0AAD7Z7U6_DIPPU</name>
<accession>A0AAD7Z7U6</accession>
<reference evidence="1" key="2">
    <citation type="submission" date="2023-05" db="EMBL/GenBank/DDBJ databases">
        <authorList>
            <person name="Fouks B."/>
        </authorList>
    </citation>
    <scope>NUCLEOTIDE SEQUENCE</scope>
    <source>
        <strain evidence="1">Stay&amp;Tobe</strain>
        <tissue evidence="1">Testes</tissue>
    </source>
</reference>
<protein>
    <submittedName>
        <fullName evidence="1">Uncharacterized protein</fullName>
    </submittedName>
</protein>
<feature type="non-terminal residue" evidence="1">
    <location>
        <position position="1"/>
    </location>
</feature>